<gene>
    <name evidence="1" type="ORF">AFUS01_LOCUS2618</name>
</gene>
<evidence type="ECO:0000313" key="2">
    <source>
        <dbReference type="Proteomes" id="UP000708208"/>
    </source>
</evidence>
<dbReference type="Proteomes" id="UP000708208">
    <property type="component" value="Unassembled WGS sequence"/>
</dbReference>
<proteinExistence type="predicted"/>
<comment type="caution">
    <text evidence="1">The sequence shown here is derived from an EMBL/GenBank/DDBJ whole genome shotgun (WGS) entry which is preliminary data.</text>
</comment>
<accession>A0A8J2NHW9</accession>
<dbReference type="AlphaFoldDB" id="A0A8J2NHW9"/>
<feature type="non-terminal residue" evidence="1">
    <location>
        <position position="1"/>
    </location>
</feature>
<keyword evidence="2" id="KW-1185">Reference proteome</keyword>
<name>A0A8J2NHW9_9HEXA</name>
<reference evidence="1" key="1">
    <citation type="submission" date="2021-06" db="EMBL/GenBank/DDBJ databases">
        <authorList>
            <person name="Hodson N. C."/>
            <person name="Mongue J. A."/>
            <person name="Jaron S. K."/>
        </authorList>
    </citation>
    <scope>NUCLEOTIDE SEQUENCE</scope>
</reference>
<evidence type="ECO:0000313" key="1">
    <source>
        <dbReference type="EMBL" id="CAG7678513.1"/>
    </source>
</evidence>
<organism evidence="1 2">
    <name type="scientific">Allacma fusca</name>
    <dbReference type="NCBI Taxonomy" id="39272"/>
    <lineage>
        <taxon>Eukaryota</taxon>
        <taxon>Metazoa</taxon>
        <taxon>Ecdysozoa</taxon>
        <taxon>Arthropoda</taxon>
        <taxon>Hexapoda</taxon>
        <taxon>Collembola</taxon>
        <taxon>Symphypleona</taxon>
        <taxon>Sminthuridae</taxon>
        <taxon>Allacma</taxon>
    </lineage>
</organism>
<protein>
    <submittedName>
        <fullName evidence="1">Uncharacterized protein</fullName>
    </submittedName>
</protein>
<dbReference type="OrthoDB" id="16747at2759"/>
<dbReference type="EMBL" id="CAJVCH010015096">
    <property type="protein sequence ID" value="CAG7678513.1"/>
    <property type="molecule type" value="Genomic_DNA"/>
</dbReference>
<sequence length="48" mass="5367">MLFADFGATVIRVDKTLNKRNLLTTDKLGRGKQSIAVNMKHPEGRLIV</sequence>